<sequence>MVISQHKHHTSALCCAKMLVSLARKGQLHGNGKPTTVIYVTCRQAKMEEQRMEKLKLSPKKVFINNIDSYASKNIAKCLCACVAEAPVDSDGEIKTEEEEKRETSNRGGEALSDSDGEIKTEEEEKRETSNRGGEAVFNVVGTVSDKSDDNRPYVLEEYLQPNREELLSKLMDCDVVIYNISQHSDQLEEALWAVSALHNEMDHFSGPKMFILVSTVMTWACSNPLSPDAIFTDEEYRKRRPHPNFTQHIDLERRVVKMGKTTSWLGQEHEIPVFGDGNNVVPTIHVTDLASVIQNVIEHQPKKYYLLAVDNSNNTMEEIAVASVLGPGKIQKRPFEESFLTQDLSVMEIDSLLVNLCMEAIHVKELFSMNWLCESGLVENIELIVEEYRQSRGLLPIRLCVLGPPAVGKSTVSKQICRYYKLHHVTLKETISETIAQLEDNVKNVDPDGDNDDFEAEAKKLLNSLKENMEHHGDELLVKVVKDKLMSNPCRNQGFVLDGFPKTYEQARELFYAEDESEDGTSQMSSYKRKVMPEFVFCLDASDAFLKDRVMNLPERQVQEHNYNQEHFLQQLARYRENNAEDDTVVNYFDEMNITPLCLEITSSNEPDCLLLMQKIFDTVGQPRNYGPSSQEVEEEERRKAEEKMRREAQEKAEEERREAEEAKHRAACWEEWTRDLEEVRQQEEELLEAQSVPMRNYLMEHVMPTLTQGLIQCCTVQPQDPVDFLAEFLIKKNPFSY</sequence>
<dbReference type="InterPro" id="IPR007858">
    <property type="entry name" value="Dpy-30_motif"/>
</dbReference>
<evidence type="ECO:0000256" key="4">
    <source>
        <dbReference type="SAM" id="MobiDB-lite"/>
    </source>
</evidence>
<name>A0A5J5CKY6_9PERO</name>
<dbReference type="Pfam" id="PF05186">
    <property type="entry name" value="Dpy-30"/>
    <property type="match status" value="1"/>
</dbReference>
<dbReference type="GO" id="GO:0019205">
    <property type="term" value="F:nucleobase-containing compound kinase activity"/>
    <property type="evidence" value="ECO:0007669"/>
    <property type="project" value="InterPro"/>
</dbReference>
<dbReference type="Gene3D" id="3.40.50.300">
    <property type="entry name" value="P-loop containing nucleotide triphosphate hydrolases"/>
    <property type="match status" value="1"/>
</dbReference>
<dbReference type="CDD" id="cd22967">
    <property type="entry name" value="DD_AK7"/>
    <property type="match status" value="1"/>
</dbReference>
<organism evidence="5 6">
    <name type="scientific">Etheostoma spectabile</name>
    <name type="common">orangethroat darter</name>
    <dbReference type="NCBI Taxonomy" id="54343"/>
    <lineage>
        <taxon>Eukaryota</taxon>
        <taxon>Metazoa</taxon>
        <taxon>Chordata</taxon>
        <taxon>Craniata</taxon>
        <taxon>Vertebrata</taxon>
        <taxon>Euteleostomi</taxon>
        <taxon>Actinopterygii</taxon>
        <taxon>Neopterygii</taxon>
        <taxon>Teleostei</taxon>
        <taxon>Neoteleostei</taxon>
        <taxon>Acanthomorphata</taxon>
        <taxon>Eupercaria</taxon>
        <taxon>Perciformes</taxon>
        <taxon>Percoidei</taxon>
        <taxon>Percidae</taxon>
        <taxon>Etheostomatinae</taxon>
        <taxon>Etheostoma</taxon>
    </lineage>
</organism>
<reference evidence="5 6" key="1">
    <citation type="submission" date="2019-08" db="EMBL/GenBank/DDBJ databases">
        <title>A chromosome-level genome assembly, high-density linkage maps, and genome scans reveal the genomic architecture of hybrid incompatibilities underlying speciation via character displacement in darters (Percidae: Etheostominae).</title>
        <authorList>
            <person name="Moran R.L."/>
            <person name="Catchen J.M."/>
            <person name="Fuller R.C."/>
        </authorList>
    </citation>
    <scope>NUCLEOTIDE SEQUENCE [LARGE SCALE GENOMIC DNA]</scope>
    <source>
        <strain evidence="5">EspeVRDwgs_2016</strain>
        <tissue evidence="5">Muscle</tissue>
    </source>
</reference>
<dbReference type="Gene3D" id="1.20.890.10">
    <property type="entry name" value="cAMP-dependent protein kinase regulatory subunit, dimerization-anchoring domain"/>
    <property type="match status" value="1"/>
</dbReference>
<accession>A0A5J5CKY6</accession>
<gene>
    <name evidence="5" type="ORF">FQN60_009134</name>
</gene>
<keyword evidence="3" id="KW-0418">Kinase</keyword>
<feature type="compositionally biased region" description="Basic and acidic residues" evidence="4">
    <location>
        <begin position="92"/>
        <end position="105"/>
    </location>
</feature>
<dbReference type="GO" id="GO:0005524">
    <property type="term" value="F:ATP binding"/>
    <property type="evidence" value="ECO:0007669"/>
    <property type="project" value="InterPro"/>
</dbReference>
<evidence type="ECO:0000256" key="2">
    <source>
        <dbReference type="ARBA" id="ARBA00022741"/>
    </source>
</evidence>
<keyword evidence="1" id="KW-0808">Transferase</keyword>
<evidence type="ECO:0000256" key="3">
    <source>
        <dbReference type="ARBA" id="ARBA00022777"/>
    </source>
</evidence>
<feature type="compositionally biased region" description="Basic and acidic residues" evidence="4">
    <location>
        <begin position="117"/>
        <end position="130"/>
    </location>
</feature>
<feature type="compositionally biased region" description="Basic and acidic residues" evidence="4">
    <location>
        <begin position="637"/>
        <end position="660"/>
    </location>
</feature>
<dbReference type="CDD" id="cd01428">
    <property type="entry name" value="ADK"/>
    <property type="match status" value="1"/>
</dbReference>
<dbReference type="AlphaFoldDB" id="A0A5J5CKY6"/>
<evidence type="ECO:0000313" key="5">
    <source>
        <dbReference type="EMBL" id="KAA8582394.1"/>
    </source>
</evidence>
<dbReference type="InterPro" id="IPR000850">
    <property type="entry name" value="Adenylat/UMP-CMP_kin"/>
</dbReference>
<evidence type="ECO:0000256" key="1">
    <source>
        <dbReference type="ARBA" id="ARBA00022679"/>
    </source>
</evidence>
<evidence type="ECO:0000313" key="6">
    <source>
        <dbReference type="Proteomes" id="UP000327493"/>
    </source>
</evidence>
<keyword evidence="6" id="KW-1185">Reference proteome</keyword>
<dbReference type="Pfam" id="PF00406">
    <property type="entry name" value="ADK"/>
    <property type="match status" value="1"/>
</dbReference>
<protein>
    <submittedName>
        <fullName evidence="5">Uncharacterized protein</fullName>
    </submittedName>
</protein>
<dbReference type="EMBL" id="VOFY01000020">
    <property type="protein sequence ID" value="KAA8582394.1"/>
    <property type="molecule type" value="Genomic_DNA"/>
</dbReference>
<dbReference type="PANTHER" id="PTHR23359">
    <property type="entry name" value="NUCLEOTIDE KINASE"/>
    <property type="match status" value="1"/>
</dbReference>
<dbReference type="GO" id="GO:0006139">
    <property type="term" value="P:nucleobase-containing compound metabolic process"/>
    <property type="evidence" value="ECO:0007669"/>
    <property type="project" value="InterPro"/>
</dbReference>
<dbReference type="Proteomes" id="UP000327493">
    <property type="component" value="Chromosome 20"/>
</dbReference>
<keyword evidence="2" id="KW-0547">Nucleotide-binding</keyword>
<dbReference type="SUPFAM" id="SSF52540">
    <property type="entry name" value="P-loop containing nucleoside triphosphate hydrolases"/>
    <property type="match status" value="1"/>
</dbReference>
<dbReference type="InterPro" id="IPR047499">
    <property type="entry name" value="DD_AK7"/>
</dbReference>
<dbReference type="InterPro" id="IPR036291">
    <property type="entry name" value="NAD(P)-bd_dom_sf"/>
</dbReference>
<dbReference type="PRINTS" id="PR00094">
    <property type="entry name" value="ADENYLTKNASE"/>
</dbReference>
<feature type="region of interest" description="Disordered" evidence="4">
    <location>
        <begin position="622"/>
        <end position="660"/>
    </location>
</feature>
<comment type="caution">
    <text evidence="5">The sequence shown here is derived from an EMBL/GenBank/DDBJ whole genome shotgun (WGS) entry which is preliminary data.</text>
</comment>
<proteinExistence type="predicted"/>
<dbReference type="SUPFAM" id="SSF51735">
    <property type="entry name" value="NAD(P)-binding Rossmann-fold domains"/>
    <property type="match status" value="1"/>
</dbReference>
<feature type="region of interest" description="Disordered" evidence="4">
    <location>
        <begin position="91"/>
        <end position="145"/>
    </location>
</feature>
<dbReference type="InterPro" id="IPR027417">
    <property type="entry name" value="P-loop_NTPase"/>
</dbReference>